<dbReference type="RefSeq" id="WP_013603344.1">
    <property type="nucleotide sequence ID" value="NC_015149.1"/>
</dbReference>
<evidence type="ECO:0000313" key="2">
    <source>
        <dbReference type="EMBL" id="BAJ77069.1"/>
    </source>
</evidence>
<feature type="chain" id="PRO_5038366867" evidence="1">
    <location>
        <begin position="20"/>
        <end position="97"/>
    </location>
</feature>
<proteinExistence type="predicted"/>
<reference evidence="2" key="1">
    <citation type="journal article" date="1997" name="Proc. Natl. Acad. Sci. U.S.A.">
        <title>Experimental surgery to create subgenomes of Bacillus subtilis 168.</title>
        <authorList>
            <person name="Itaya M."/>
            <person name="Tanaka T."/>
        </authorList>
    </citation>
    <scope>NUCLEOTIDE SEQUENCE</scope>
    <source>
        <strain evidence="2">IAM 11631</strain>
        <plasmid evidence="2">pLS32</plasmid>
    </source>
</reference>
<protein>
    <submittedName>
        <fullName evidence="2">Uncharacterized protein</fullName>
    </submittedName>
</protein>
<evidence type="ECO:0000256" key="1">
    <source>
        <dbReference type="SAM" id="SignalP"/>
    </source>
</evidence>
<sequence length="97" mass="11226">MKKLIAGVLAAGLVFTTVAGVHPEKADATKKRKIYHVKGKFNGYADPTFFEIKVGKKYKVLMSNNGWYRKHLKEGRTYTYFYYKDKYGQLKVVKINK</sequence>
<name>E9RJH4_BACNA</name>
<feature type="signal peptide" evidence="1">
    <location>
        <begin position="1"/>
        <end position="19"/>
    </location>
</feature>
<reference evidence="2" key="2">
    <citation type="submission" date="2011-02" db="EMBL/GenBank/DDBJ databases">
        <title>Genetic factors for stable replication of pLS32 in Bacillus subtilis.</title>
        <authorList>
            <person name="Itaya M."/>
        </authorList>
    </citation>
    <scope>NUCLEOTIDE SEQUENCE</scope>
    <source>
        <strain evidence="2">IAM 11631</strain>
        <plasmid evidence="2">pLS32</plasmid>
    </source>
</reference>
<geneLocation type="plasmid" evidence="2">
    <name>pLS32</name>
</geneLocation>
<organism evidence="2">
    <name type="scientific">Bacillus subtilis subsp. natto</name>
    <dbReference type="NCBI Taxonomy" id="86029"/>
    <lineage>
        <taxon>Bacteria</taxon>
        <taxon>Bacillati</taxon>
        <taxon>Bacillota</taxon>
        <taxon>Bacilli</taxon>
        <taxon>Bacillales</taxon>
        <taxon>Bacillaceae</taxon>
        <taxon>Bacillus</taxon>
    </lineage>
</organism>
<keyword evidence="2" id="KW-0614">Plasmid</keyword>
<accession>E9RJH4</accession>
<dbReference type="AlphaFoldDB" id="E9RJH4"/>
<dbReference type="EMBL" id="AB615353">
    <property type="protein sequence ID" value="BAJ77069.1"/>
    <property type="molecule type" value="Genomic_DNA"/>
</dbReference>
<keyword evidence="1" id="KW-0732">Signal</keyword>